<accession>A0A0E9Q072</accession>
<keyword evidence="1" id="KW-1133">Transmembrane helix</keyword>
<dbReference type="AlphaFoldDB" id="A0A0E9Q072"/>
<proteinExistence type="predicted"/>
<feature type="transmembrane region" description="Helical" evidence="1">
    <location>
        <begin position="12"/>
        <end position="36"/>
    </location>
</feature>
<evidence type="ECO:0000313" key="2">
    <source>
        <dbReference type="EMBL" id="JAH10159.1"/>
    </source>
</evidence>
<name>A0A0E9Q072_ANGAN</name>
<dbReference type="EMBL" id="GBXM01098418">
    <property type="protein sequence ID" value="JAH10159.1"/>
    <property type="molecule type" value="Transcribed_RNA"/>
</dbReference>
<keyword evidence="1" id="KW-0472">Membrane</keyword>
<organism evidence="2">
    <name type="scientific">Anguilla anguilla</name>
    <name type="common">European freshwater eel</name>
    <name type="synonym">Muraena anguilla</name>
    <dbReference type="NCBI Taxonomy" id="7936"/>
    <lineage>
        <taxon>Eukaryota</taxon>
        <taxon>Metazoa</taxon>
        <taxon>Chordata</taxon>
        <taxon>Craniata</taxon>
        <taxon>Vertebrata</taxon>
        <taxon>Euteleostomi</taxon>
        <taxon>Actinopterygii</taxon>
        <taxon>Neopterygii</taxon>
        <taxon>Teleostei</taxon>
        <taxon>Anguilliformes</taxon>
        <taxon>Anguillidae</taxon>
        <taxon>Anguilla</taxon>
    </lineage>
</organism>
<keyword evidence="1" id="KW-0812">Transmembrane</keyword>
<sequence length="39" mass="4525">MLWAYACGVYIVWRVGLLDFSVISIMLPVLIFLFFINSL</sequence>
<reference evidence="2" key="2">
    <citation type="journal article" date="2015" name="Fish Shellfish Immunol.">
        <title>Early steps in the European eel (Anguilla anguilla)-Vibrio vulnificus interaction in the gills: Role of the RtxA13 toxin.</title>
        <authorList>
            <person name="Callol A."/>
            <person name="Pajuelo D."/>
            <person name="Ebbesson L."/>
            <person name="Teles M."/>
            <person name="MacKenzie S."/>
            <person name="Amaro C."/>
        </authorList>
    </citation>
    <scope>NUCLEOTIDE SEQUENCE</scope>
</reference>
<protein>
    <submittedName>
        <fullName evidence="2">Uncharacterized protein</fullName>
    </submittedName>
</protein>
<reference evidence="2" key="1">
    <citation type="submission" date="2014-11" db="EMBL/GenBank/DDBJ databases">
        <authorList>
            <person name="Amaro Gonzalez C."/>
        </authorList>
    </citation>
    <scope>NUCLEOTIDE SEQUENCE</scope>
</reference>
<evidence type="ECO:0000256" key="1">
    <source>
        <dbReference type="SAM" id="Phobius"/>
    </source>
</evidence>